<dbReference type="Proteomes" id="UP000189369">
    <property type="component" value="Chromosome"/>
</dbReference>
<dbReference type="InterPro" id="IPR054790">
    <property type="entry name" value="MurU"/>
</dbReference>
<keyword evidence="2" id="KW-0548">Nucleotidyltransferase</keyword>
<dbReference type="Pfam" id="PF00483">
    <property type="entry name" value="NTP_transferase"/>
    <property type="match status" value="1"/>
</dbReference>
<evidence type="ECO:0000259" key="1">
    <source>
        <dbReference type="Pfam" id="PF00483"/>
    </source>
</evidence>
<name>A0A1U9K1U8_9BURK</name>
<dbReference type="STRING" id="643674.PAEH1_11505"/>
<dbReference type="InterPro" id="IPR005835">
    <property type="entry name" value="NTP_transferase_dom"/>
</dbReference>
<dbReference type="PANTHER" id="PTHR22572">
    <property type="entry name" value="SUGAR-1-PHOSPHATE GUANYL TRANSFERASE"/>
    <property type="match status" value="1"/>
</dbReference>
<evidence type="ECO:0000313" key="2">
    <source>
        <dbReference type="EMBL" id="AQS52011.1"/>
    </source>
</evidence>
<reference evidence="2 3" key="1">
    <citation type="submission" date="2017-01" db="EMBL/GenBank/DDBJ databases">
        <title>Complete Genome Sequence of Paenalcaligenes hominis, Isolated from a paraplegic Patient with neurogenic bladder.</title>
        <authorList>
            <person name="Mukhopadhyay R."/>
            <person name="Joaquin J."/>
            <person name="Hogue R."/>
            <person name="Kilaru A."/>
            <person name="Jospin G."/>
            <person name="Mars K."/>
            <person name="Eisen J.A."/>
            <person name="Chaturvedi V."/>
        </authorList>
    </citation>
    <scope>NUCLEOTIDE SEQUENCE [LARGE SCALE GENOMIC DNA]</scope>
    <source>
        <strain evidence="2 3">15S00501</strain>
    </source>
</reference>
<dbReference type="EMBL" id="CP019697">
    <property type="protein sequence ID" value="AQS52011.1"/>
    <property type="molecule type" value="Genomic_DNA"/>
</dbReference>
<evidence type="ECO:0000313" key="3">
    <source>
        <dbReference type="Proteomes" id="UP000189369"/>
    </source>
</evidence>
<dbReference type="KEGG" id="phn:PAEH1_11505"/>
<accession>A0A1U9K1U8</accession>
<gene>
    <name evidence="2" type="ORF">PAEH1_11505</name>
</gene>
<dbReference type="InterPro" id="IPR050486">
    <property type="entry name" value="Mannose-1P_guanyltransferase"/>
</dbReference>
<dbReference type="GO" id="GO:0016779">
    <property type="term" value="F:nucleotidyltransferase activity"/>
    <property type="evidence" value="ECO:0007669"/>
    <property type="project" value="UniProtKB-KW"/>
</dbReference>
<dbReference type="InterPro" id="IPR029044">
    <property type="entry name" value="Nucleotide-diphossugar_trans"/>
</dbReference>
<dbReference type="SUPFAM" id="SSF53448">
    <property type="entry name" value="Nucleotide-diphospho-sugar transferases"/>
    <property type="match status" value="1"/>
</dbReference>
<proteinExistence type="predicted"/>
<sequence length="231" mass="25268">MSLRAMLLAAGRGERMRPLTDSTPKPLLKVQGKALIQWHIERLVAAQITEIVVNHAWLGTQIEDYLGDGSNWGAQIRYSAESSALETAGGIKQALPLLGSTPFLVISADVWSDWNPQLAFYLAQHLAAQSATAHLVLVPNPPHHPQGDFSLTAGRLQHHTSNQSYTYSGIGVFDPKFFNTVSAHTPMPLREPLHHAMAQGHVLGSVYTGTWMDIGTPERLKQIEQNLAAKA</sequence>
<organism evidence="2 3">
    <name type="scientific">Paenalcaligenes hominis</name>
    <dbReference type="NCBI Taxonomy" id="643674"/>
    <lineage>
        <taxon>Bacteria</taxon>
        <taxon>Pseudomonadati</taxon>
        <taxon>Pseudomonadota</taxon>
        <taxon>Betaproteobacteria</taxon>
        <taxon>Burkholderiales</taxon>
        <taxon>Alcaligenaceae</taxon>
        <taxon>Paenalcaligenes</taxon>
    </lineage>
</organism>
<protein>
    <submittedName>
        <fullName evidence="2">Mannose-1-phosphate guanylyltransferase</fullName>
    </submittedName>
</protein>
<dbReference type="OrthoDB" id="9788272at2"/>
<feature type="domain" description="Nucleotidyl transferase" evidence="1">
    <location>
        <begin position="5"/>
        <end position="228"/>
    </location>
</feature>
<dbReference type="AlphaFoldDB" id="A0A1U9K1U8"/>
<dbReference type="NCBIfam" id="NF045761">
    <property type="entry name" value="NAMPUrTaseMurU"/>
    <property type="match status" value="1"/>
</dbReference>
<dbReference type="CDD" id="cd06422">
    <property type="entry name" value="NTP_transferase_like_1"/>
    <property type="match status" value="1"/>
</dbReference>
<dbReference type="Gene3D" id="3.90.550.10">
    <property type="entry name" value="Spore Coat Polysaccharide Biosynthesis Protein SpsA, Chain A"/>
    <property type="match status" value="1"/>
</dbReference>
<keyword evidence="2" id="KW-0808">Transferase</keyword>